<keyword evidence="2" id="KW-1185">Reference proteome</keyword>
<proteinExistence type="predicted"/>
<dbReference type="EMBL" id="CP146016">
    <property type="protein sequence ID" value="WWQ61508.1"/>
    <property type="molecule type" value="Genomic_DNA"/>
</dbReference>
<protein>
    <submittedName>
        <fullName evidence="1">Uncharacterized protein</fullName>
    </submittedName>
</protein>
<accession>A0AAX4L2U3</accession>
<sequence length="217" mass="24943">MKETSFLVECHRNGVLRIEVNASNYSLNFSLSNGKFNFSLFSSDNVRLSYDGNRLIDMHNLQVLKGNDAKGQILGVINNIKEDIINEVSNLRIKYDIPVKLLTELLITAFRLDYNEISCLDHNAEYLFIHLTNDFARYSSNFEVVKKLKISLGGKNGCIKAVINLNTTYEQNSFLFSSDCLNFYNSIEEFNAFLTSYKTLNEKYIEVINYLKSKIQP</sequence>
<dbReference type="AlphaFoldDB" id="A0AAX4L2U3"/>
<dbReference type="Proteomes" id="UP001432202">
    <property type="component" value="Chromosome"/>
</dbReference>
<organism evidence="1 2">
    <name type="scientific">Sulfolobus tengchongensis</name>
    <dbReference type="NCBI Taxonomy" id="207809"/>
    <lineage>
        <taxon>Archaea</taxon>
        <taxon>Thermoproteota</taxon>
        <taxon>Thermoprotei</taxon>
        <taxon>Sulfolobales</taxon>
        <taxon>Sulfolobaceae</taxon>
        <taxon>Sulfolobus</taxon>
    </lineage>
</organism>
<evidence type="ECO:0000313" key="2">
    <source>
        <dbReference type="Proteomes" id="UP001432202"/>
    </source>
</evidence>
<evidence type="ECO:0000313" key="1">
    <source>
        <dbReference type="EMBL" id="WWQ61508.1"/>
    </source>
</evidence>
<gene>
    <name evidence="1" type="ORF">V6M85_05390</name>
</gene>
<reference evidence="1 2" key="1">
    <citation type="submission" date="2024-02" db="EMBL/GenBank/DDBJ databases">
        <title>STSV induces naive adaptation in Sulfolobus.</title>
        <authorList>
            <person name="Xiang X."/>
            <person name="Song M."/>
        </authorList>
    </citation>
    <scope>NUCLEOTIDE SEQUENCE [LARGE SCALE GENOMIC DNA]</scope>
    <source>
        <strain evidence="1 2">RT2</strain>
    </source>
</reference>
<name>A0AAX4L2U3_9CREN</name>